<dbReference type="Gene3D" id="1.10.530.10">
    <property type="match status" value="1"/>
</dbReference>
<feature type="compositionally biased region" description="Low complexity" evidence="1">
    <location>
        <begin position="433"/>
        <end position="443"/>
    </location>
</feature>
<evidence type="ECO:0000313" key="2">
    <source>
        <dbReference type="EMBL" id="QBQ74639.1"/>
    </source>
</evidence>
<keyword evidence="3" id="KW-1185">Reference proteome</keyword>
<dbReference type="SUPFAM" id="SSF53955">
    <property type="entry name" value="Lysozyme-like"/>
    <property type="match status" value="1"/>
</dbReference>
<protein>
    <submittedName>
        <fullName evidence="2">Tail protein</fullName>
    </submittedName>
</protein>
<reference evidence="2 3" key="1">
    <citation type="submission" date="2019-02" db="EMBL/GenBank/DDBJ databases">
        <title>Complete genome sequence of Burkholderia cenocepacia phage BcepSauron.</title>
        <authorList>
            <person name="Park K."/>
            <person name="Gonzalez C."/>
            <person name="Liu M."/>
            <person name="Gill J."/>
        </authorList>
    </citation>
    <scope>NUCLEOTIDE SEQUENCE [LARGE SCALE GENOMIC DNA]</scope>
</reference>
<organism evidence="2 3">
    <name type="scientific">Burkholderia phage BcepSauron</name>
    <dbReference type="NCBI Taxonomy" id="2530033"/>
    <lineage>
        <taxon>Viruses</taxon>
        <taxon>Duplodnaviria</taxon>
        <taxon>Heunggongvirae</taxon>
        <taxon>Uroviricota</taxon>
        <taxon>Caudoviricetes</taxon>
        <taxon>Sarumanvirus</taxon>
        <taxon>Sarumanvirus bcepsauron</taxon>
    </lineage>
</organism>
<dbReference type="EMBL" id="MK552141">
    <property type="protein sequence ID" value="QBQ74639.1"/>
    <property type="molecule type" value="Genomic_DNA"/>
</dbReference>
<evidence type="ECO:0000256" key="1">
    <source>
        <dbReference type="SAM" id="MobiDB-lite"/>
    </source>
</evidence>
<gene>
    <name evidence="2" type="ORF">BcepSauron_259</name>
</gene>
<feature type="region of interest" description="Disordered" evidence="1">
    <location>
        <begin position="1"/>
        <end position="22"/>
    </location>
</feature>
<accession>A0A482MLU8</accession>
<name>A0A482MLU8_9CAUD</name>
<proteinExistence type="predicted"/>
<dbReference type="Proteomes" id="UP000301424">
    <property type="component" value="Segment"/>
</dbReference>
<sequence>MNLTDALAWTGPSPSTVNSHDAEPLSTRLDYLSESMDLETFIDHTMYPNEQRVSEMEWTLSGLANWGASGHNSSGDGVEHLISWPLFNYLKQSGHLDNGESRDGFMANVRLRLDKILKRFVKKRLKKWFWRFLRKVLKKAVRILWNAARWIIENTFRAIIRLLVRPLIVGVLELIGLNPELWPFIAVAGGIAVGGWWAWNKFFGDKAHDTTGTIVDTAMTVVGPSGAEAPIGAGAPMAANAPGTRYAPATELSGLIARGEGDYNVVNYGTRVKDKKKRKRAGTEDLENMTVNEVMQHQQAGDFNAAGRYQIITDTMPEIVRGMGLTGNEKFDRTTQDRMFNYLITVKRRPIGDYISGRSNDLNAAIYAASMEWASVAAPAGMPLFKKKKTDVTRYGDGETSYYSGVQGNRASIPAIEMGEMLERERIRAAGGQTQTQQSTVQTRDGTTMAQADAVKARQRQAQPRGAPPPQQQQKDKEIILGKNGELINVTS</sequence>
<dbReference type="InterPro" id="IPR023346">
    <property type="entry name" value="Lysozyme-like_dom_sf"/>
</dbReference>
<feature type="region of interest" description="Disordered" evidence="1">
    <location>
        <begin position="429"/>
        <end position="492"/>
    </location>
</feature>
<evidence type="ECO:0000313" key="3">
    <source>
        <dbReference type="Proteomes" id="UP000301424"/>
    </source>
</evidence>